<dbReference type="EMBL" id="MN821370">
    <property type="protein sequence ID" value="QLG01577.1"/>
    <property type="molecule type" value="Genomic_DNA"/>
</dbReference>
<protein>
    <submittedName>
        <fullName evidence="1">Uncharacterized protein</fullName>
    </submittedName>
</protein>
<reference evidence="1" key="1">
    <citation type="submission" date="2019-12" db="EMBL/GenBank/DDBJ databases">
        <authorList>
            <person name="Zhou D."/>
        </authorList>
    </citation>
    <scope>NUCLEOTIDE SEQUENCE</scope>
    <source>
        <strain evidence="1">D610</strain>
        <plasmid evidence="1">pD610-FIIY</plasmid>
    </source>
</reference>
<sequence length="43" mass="4568">MAFPAIQEFALSSGVMVGKRDCDGSCSGLGLSGVSFWLFFSVY</sequence>
<geneLocation type="plasmid" evidence="1">
    <name>pD610-FIIY</name>
</geneLocation>
<name>A0A7D5GET2_KLEPN</name>
<evidence type="ECO:0000313" key="1">
    <source>
        <dbReference type="EMBL" id="QLG01577.1"/>
    </source>
</evidence>
<organism evidence="1">
    <name type="scientific">Klebsiella pneumoniae</name>
    <dbReference type="NCBI Taxonomy" id="573"/>
    <lineage>
        <taxon>Bacteria</taxon>
        <taxon>Pseudomonadati</taxon>
        <taxon>Pseudomonadota</taxon>
        <taxon>Gammaproteobacteria</taxon>
        <taxon>Enterobacterales</taxon>
        <taxon>Enterobacteriaceae</taxon>
        <taxon>Klebsiella/Raoultella group</taxon>
        <taxon>Klebsiella</taxon>
        <taxon>Klebsiella pneumoniae complex</taxon>
    </lineage>
</organism>
<dbReference type="AlphaFoldDB" id="A0A7D5GET2"/>
<keyword evidence="1" id="KW-0614">Plasmid</keyword>
<proteinExistence type="predicted"/>
<accession>A0A7D5GET2</accession>